<evidence type="ECO:0000256" key="1">
    <source>
        <dbReference type="SAM" id="Phobius"/>
    </source>
</evidence>
<accession>A0A3E1J1K7</accession>
<gene>
    <name evidence="2" type="ORF">AXE77_01680</name>
</gene>
<evidence type="ECO:0000313" key="3">
    <source>
        <dbReference type="Proteomes" id="UP000259221"/>
    </source>
</evidence>
<evidence type="ECO:0000313" key="2">
    <source>
        <dbReference type="EMBL" id="RFD80240.1"/>
    </source>
</evidence>
<keyword evidence="1" id="KW-0472">Membrane</keyword>
<feature type="transmembrane region" description="Helical" evidence="1">
    <location>
        <begin position="42"/>
        <end position="61"/>
    </location>
</feature>
<comment type="caution">
    <text evidence="2">The sequence shown here is derived from an EMBL/GenBank/DDBJ whole genome shotgun (WGS) entry which is preliminary data.</text>
</comment>
<keyword evidence="1" id="KW-1133">Transmembrane helix</keyword>
<reference evidence="2 3" key="1">
    <citation type="submission" date="2016-02" db="EMBL/GenBank/DDBJ databases">
        <authorList>
            <person name="Alioto T."/>
            <person name="Alioto T."/>
        </authorList>
    </citation>
    <scope>NUCLEOTIDE SEQUENCE [LARGE SCALE GENOMIC DNA]</scope>
    <source>
        <strain evidence="2 3">NR010</strain>
    </source>
</reference>
<organism evidence="2 3">
    <name type="scientific">Gardnerella vaginalis</name>
    <dbReference type="NCBI Taxonomy" id="2702"/>
    <lineage>
        <taxon>Bacteria</taxon>
        <taxon>Bacillati</taxon>
        <taxon>Actinomycetota</taxon>
        <taxon>Actinomycetes</taxon>
        <taxon>Bifidobacteriales</taxon>
        <taxon>Bifidobacteriaceae</taxon>
        <taxon>Gardnerella</taxon>
    </lineage>
</organism>
<sequence length="65" mass="7642">MRAVNTCMMLWHTTCPAFCDTEYVGHFSDFLHTFARIYSTKLLNLLGITSFYLILHIFVQFTNFV</sequence>
<protein>
    <submittedName>
        <fullName evidence="2">Uncharacterized protein</fullName>
    </submittedName>
</protein>
<dbReference type="AlphaFoldDB" id="A0A3E1J1K7"/>
<name>A0A3E1J1K7_GARVA</name>
<keyword evidence="1" id="KW-0812">Transmembrane</keyword>
<proteinExistence type="predicted"/>
<dbReference type="EMBL" id="LRTV01000001">
    <property type="protein sequence ID" value="RFD80240.1"/>
    <property type="molecule type" value="Genomic_DNA"/>
</dbReference>
<dbReference type="Proteomes" id="UP000259221">
    <property type="component" value="Unassembled WGS sequence"/>
</dbReference>